<evidence type="ECO:0000256" key="1">
    <source>
        <dbReference type="SAM" id="MobiDB-lite"/>
    </source>
</evidence>
<organism evidence="2 3">
    <name type="scientific">Myceligenerans xiligouense</name>
    <dbReference type="NCBI Taxonomy" id="253184"/>
    <lineage>
        <taxon>Bacteria</taxon>
        <taxon>Bacillati</taxon>
        <taxon>Actinomycetota</taxon>
        <taxon>Actinomycetes</taxon>
        <taxon>Micrococcales</taxon>
        <taxon>Promicromonosporaceae</taxon>
        <taxon>Myceligenerans</taxon>
    </lineage>
</organism>
<reference evidence="2 3" key="1">
    <citation type="submission" date="2018-11" db="EMBL/GenBank/DDBJ databases">
        <title>Sequencing the genomes of 1000 actinobacteria strains.</title>
        <authorList>
            <person name="Klenk H.-P."/>
        </authorList>
    </citation>
    <scope>NUCLEOTIDE SEQUENCE [LARGE SCALE GENOMIC DNA]</scope>
    <source>
        <strain evidence="2 3">DSM 15700</strain>
    </source>
</reference>
<feature type="region of interest" description="Disordered" evidence="1">
    <location>
        <begin position="92"/>
        <end position="136"/>
    </location>
</feature>
<evidence type="ECO:0008006" key="4">
    <source>
        <dbReference type="Google" id="ProtNLM"/>
    </source>
</evidence>
<dbReference type="AlphaFoldDB" id="A0A3N4YL37"/>
<sequence>MTYLEAYAALPDEELAGLASTGLLRRARKLSDDVAEVASDAKGADLTVGGQAVRVDGRGPSAVVCECPTGGVCVHMVVAWRWARARADALGVRPSAPAGTGDTAEPGGAGRPATAKGATAKRATASASATKRATARASATAKRRAVAVAEVRDAVVHLLDGGLAHLRDDAPESLRALAGRARVAGFEPVHGLRLDALLRTAAGQAADLAAHADGTDEADVLSTLTEIWALCEAHEHAGPGGPGGSGGPSDSGGSGGPGAGEPDGTGAVAAPDRKKVGEGPDEIPSAGTRNGKKAAGNRSGREEDEIDVARLVPLGVRWWTAPSGSRGLAFAAWDLGEGQVRTAVTGRPAGSDPSFRREWEMPLLWGASPARLSDGPFSLSAVRARPDGTLGAGGSPRLERLGAFDLDELRHVAERTGTARPARDTVGFGRRPSHLRLLLVRDTGEVGVDEVRQDLTWTVTDSGGQEHLLRVPVEDRRTADVILHVLAGRWPVVGVTAERREDRIEPVGIFLRGTDGVLRLISPSLTEQYQIGRDSRWSRHHWDTWRRRLSRVAGMRSRARAVTEAAEPDPPVVRACGLAWGVLVAVAATGRYRLTPRQRSDLDLARRLARDLGLSTLERAVADLVPDGAMPGPGTGPGGAVSDDGAGSGSGSGRAGRTAGLTPEAVARAAFLVRRTREITSAT</sequence>
<name>A0A3N4YL37_9MICO</name>
<evidence type="ECO:0000313" key="3">
    <source>
        <dbReference type="Proteomes" id="UP000280501"/>
    </source>
</evidence>
<dbReference type="Proteomes" id="UP000280501">
    <property type="component" value="Unassembled WGS sequence"/>
</dbReference>
<dbReference type="EMBL" id="RKQZ01000001">
    <property type="protein sequence ID" value="RPF20797.1"/>
    <property type="molecule type" value="Genomic_DNA"/>
</dbReference>
<proteinExistence type="predicted"/>
<dbReference type="OrthoDB" id="3249972at2"/>
<gene>
    <name evidence="2" type="ORF">EDD34_1404</name>
</gene>
<dbReference type="RefSeq" id="WP_123813916.1">
    <property type="nucleotide sequence ID" value="NZ_RKQZ01000001.1"/>
</dbReference>
<evidence type="ECO:0000313" key="2">
    <source>
        <dbReference type="EMBL" id="RPF20797.1"/>
    </source>
</evidence>
<feature type="region of interest" description="Disordered" evidence="1">
    <location>
        <begin position="234"/>
        <end position="303"/>
    </location>
</feature>
<accession>A0A3N4YL37</accession>
<feature type="region of interest" description="Disordered" evidence="1">
    <location>
        <begin position="624"/>
        <end position="661"/>
    </location>
</feature>
<protein>
    <recommendedName>
        <fullName evidence="4">SWIM-type domain-containing protein</fullName>
    </recommendedName>
</protein>
<feature type="compositionally biased region" description="Gly residues" evidence="1">
    <location>
        <begin position="238"/>
        <end position="263"/>
    </location>
</feature>
<keyword evidence="3" id="KW-1185">Reference proteome</keyword>
<comment type="caution">
    <text evidence="2">The sequence shown here is derived from an EMBL/GenBank/DDBJ whole genome shotgun (WGS) entry which is preliminary data.</text>
</comment>
<feature type="compositionally biased region" description="Low complexity" evidence="1">
    <location>
        <begin position="111"/>
        <end position="136"/>
    </location>
</feature>